<dbReference type="EMBL" id="LYDR01000039">
    <property type="protein sequence ID" value="ODA34964.1"/>
    <property type="molecule type" value="Genomic_DNA"/>
</dbReference>
<dbReference type="AlphaFoldDB" id="A0A1C3ENZ8"/>
<evidence type="ECO:0000313" key="2">
    <source>
        <dbReference type="Proteomes" id="UP000094828"/>
    </source>
</evidence>
<sequence length="121" mass="13108">MSQIRVDTYYRMSHVTGPGCVLVSLRFGTTPDKGPWVTIRAARGTLIDPSMDVDAYVAEVTAGVADANGELGSAIEVEEIQIVPNDFPRLGQVRHCAKTLTLQYKKSTEQEAPSNGGKRTV</sequence>
<dbReference type="Proteomes" id="UP000094828">
    <property type="component" value="Unassembled WGS sequence"/>
</dbReference>
<gene>
    <name evidence="1" type="ORF">A6X21_04825</name>
</gene>
<reference evidence="1 2" key="1">
    <citation type="submission" date="2016-05" db="EMBL/GenBank/DDBJ databases">
        <title>Genomic and physiological characterization of Planctopirus sp. isolated from fresh water lake.</title>
        <authorList>
            <person name="Subhash Y."/>
            <person name="Ramana C."/>
        </authorList>
    </citation>
    <scope>NUCLEOTIDE SEQUENCE [LARGE SCALE GENOMIC DNA]</scope>
    <source>
        <strain evidence="1 2">JC280</strain>
    </source>
</reference>
<protein>
    <submittedName>
        <fullName evidence="1">Uncharacterized protein</fullName>
    </submittedName>
</protein>
<proteinExistence type="predicted"/>
<organism evidence="1 2">
    <name type="scientific">Planctopirus hydrillae</name>
    <dbReference type="NCBI Taxonomy" id="1841610"/>
    <lineage>
        <taxon>Bacteria</taxon>
        <taxon>Pseudomonadati</taxon>
        <taxon>Planctomycetota</taxon>
        <taxon>Planctomycetia</taxon>
        <taxon>Planctomycetales</taxon>
        <taxon>Planctomycetaceae</taxon>
        <taxon>Planctopirus</taxon>
    </lineage>
</organism>
<evidence type="ECO:0000313" key="1">
    <source>
        <dbReference type="EMBL" id="ODA34964.1"/>
    </source>
</evidence>
<name>A0A1C3ENZ8_9PLAN</name>
<keyword evidence="2" id="KW-1185">Reference proteome</keyword>
<dbReference type="STRING" id="1841610.A6X21_04825"/>
<comment type="caution">
    <text evidence="1">The sequence shown here is derived from an EMBL/GenBank/DDBJ whole genome shotgun (WGS) entry which is preliminary data.</text>
</comment>
<accession>A0A1C3ENZ8</accession>